<keyword evidence="3" id="KW-1185">Reference proteome</keyword>
<proteinExistence type="predicted"/>
<dbReference type="InterPro" id="IPR009291">
    <property type="entry name" value="Vps62"/>
</dbReference>
<dbReference type="EMBL" id="LT598490">
    <property type="protein sequence ID" value="SCW02882.1"/>
    <property type="molecule type" value="Genomic_DNA"/>
</dbReference>
<name>A0A1G4MG43_LACFM</name>
<dbReference type="PANTHER" id="PTHR48220">
    <property type="match status" value="1"/>
</dbReference>
<dbReference type="GO" id="GO:0006623">
    <property type="term" value="P:protein targeting to vacuole"/>
    <property type="evidence" value="ECO:0007669"/>
    <property type="project" value="TreeGrafter"/>
</dbReference>
<dbReference type="PANTHER" id="PTHR48220:SF1">
    <property type="entry name" value="VACUOLAR PROTEIN SORTING-ASSOCIATED PROTEIN 62-RELATED"/>
    <property type="match status" value="1"/>
</dbReference>
<organism evidence="2 3">
    <name type="scientific">Lachancea fermentati</name>
    <name type="common">Zygosaccharomyces fermentati</name>
    <dbReference type="NCBI Taxonomy" id="4955"/>
    <lineage>
        <taxon>Eukaryota</taxon>
        <taxon>Fungi</taxon>
        <taxon>Dikarya</taxon>
        <taxon>Ascomycota</taxon>
        <taxon>Saccharomycotina</taxon>
        <taxon>Saccharomycetes</taxon>
        <taxon>Saccharomycetales</taxon>
        <taxon>Saccharomycetaceae</taxon>
        <taxon>Lachancea</taxon>
    </lineage>
</organism>
<dbReference type="Pfam" id="PF06101">
    <property type="entry name" value="Vps62"/>
    <property type="match status" value="1"/>
</dbReference>
<reference evidence="3" key="1">
    <citation type="submission" date="2016-03" db="EMBL/GenBank/DDBJ databases">
        <authorList>
            <person name="Devillers H."/>
        </authorList>
    </citation>
    <scope>NUCLEOTIDE SEQUENCE [LARGE SCALE GENOMIC DNA]</scope>
</reference>
<keyword evidence="1" id="KW-0732">Signal</keyword>
<gene>
    <name evidence="2" type="ORF">LAFE_0F16358G</name>
</gene>
<feature type="chain" id="PRO_5012136332" evidence="1">
    <location>
        <begin position="16"/>
        <end position="441"/>
    </location>
</feature>
<dbReference type="GO" id="GO:0000329">
    <property type="term" value="C:fungal-type vacuole membrane"/>
    <property type="evidence" value="ECO:0007669"/>
    <property type="project" value="TreeGrafter"/>
</dbReference>
<sequence>MILISILLTLFYVEAVVVPWLDDDPFIDVTKPSKQELGFPPVLPPNEITDDTRSLPSEGFIPDYVLKHCPLVHLYSEEEYWPTDVSEFIHHFRVMTNEGKLLRNGTLDLKDLKEEFLDLEDPQEVVESSDTYLSSLDDFDKDPRWMLGHKPEYSSGRINDAPAVLIVVDKGNGWVDAYWFYFYAFNLGPFIMGYGPWGNHVGDWEHSLVRFYEGEPKYLWMSAHGGGGCYQFDAIEKKKRYNYIHGKPTPEVVERPLIFSARGTHANYASVGQHAHDVPFFFSALSDFTDRGPLWDPALNFLGYTYNGTNVTPVSKREEELGTSWLTYKGRWGDKQLPWSDPRQRWCPVQWRYIEGPTGPLTKNLERTGLCQRMKWGNILRVCTPRRTIKRGQGLDAERNDMVGDNCGVLLYRIRPKWLRSLFRIAMWRGVACFLMDYFTG</sequence>
<dbReference type="OMA" id="LFGQAKF"/>
<evidence type="ECO:0000256" key="1">
    <source>
        <dbReference type="SAM" id="SignalP"/>
    </source>
</evidence>
<evidence type="ECO:0000313" key="3">
    <source>
        <dbReference type="Proteomes" id="UP000190831"/>
    </source>
</evidence>
<feature type="signal peptide" evidence="1">
    <location>
        <begin position="1"/>
        <end position="15"/>
    </location>
</feature>
<evidence type="ECO:0000313" key="2">
    <source>
        <dbReference type="EMBL" id="SCW02882.1"/>
    </source>
</evidence>
<dbReference type="InterPro" id="IPR053102">
    <property type="entry name" value="VPS_Associated"/>
</dbReference>
<dbReference type="AlphaFoldDB" id="A0A1G4MG43"/>
<accession>A0A1G4MG43</accession>
<dbReference type="OrthoDB" id="188042at2759"/>
<dbReference type="Proteomes" id="UP000190831">
    <property type="component" value="Chromosome F"/>
</dbReference>
<protein>
    <submittedName>
        <fullName evidence="2">LAFE_0F16358g1_1</fullName>
    </submittedName>
</protein>